<dbReference type="InterPro" id="IPR029044">
    <property type="entry name" value="Nucleotide-diphossugar_trans"/>
</dbReference>
<name>A0A4Z0PPB7_9BACT</name>
<evidence type="ECO:0000313" key="3">
    <source>
        <dbReference type="Proteomes" id="UP000297739"/>
    </source>
</evidence>
<evidence type="ECO:0000259" key="1">
    <source>
        <dbReference type="Pfam" id="PF12804"/>
    </source>
</evidence>
<gene>
    <name evidence="2" type="ORF">E5J99_05315</name>
</gene>
<sequence>MLTAILLLAAGSSSRLGQPKQLLHYQGQTLLRRAATTAIAAAGGPVIVVTGALHEELLPELAGLPLTVVRCPEWEQGMGASLKSGLAALEKNVTSDSIAGITVMLCDQPLVTPALLRQLSATHSATGQPIVASEYGGVRGVPVFFASRMVPLLLHMPHAAGAAQLLKQHPAWVATVAFPGGATDVDTPAQYEALLAQEPPRHSATSAANR</sequence>
<protein>
    <submittedName>
        <fullName evidence="2">Nucleotidyltransferase family protein</fullName>
    </submittedName>
</protein>
<keyword evidence="3" id="KW-1185">Reference proteome</keyword>
<dbReference type="OrthoDB" id="9779263at2"/>
<organism evidence="2 3">
    <name type="scientific">Hymenobacter elongatus</name>
    <dbReference type="NCBI Taxonomy" id="877208"/>
    <lineage>
        <taxon>Bacteria</taxon>
        <taxon>Pseudomonadati</taxon>
        <taxon>Bacteroidota</taxon>
        <taxon>Cytophagia</taxon>
        <taxon>Cytophagales</taxon>
        <taxon>Hymenobacteraceae</taxon>
        <taxon>Hymenobacter</taxon>
    </lineage>
</organism>
<dbReference type="InterPro" id="IPR025877">
    <property type="entry name" value="MobA-like_NTP_Trfase"/>
</dbReference>
<feature type="domain" description="MobA-like NTP transferase" evidence="1">
    <location>
        <begin position="6"/>
        <end position="169"/>
    </location>
</feature>
<dbReference type="CDD" id="cd04182">
    <property type="entry name" value="GT_2_like_f"/>
    <property type="match status" value="1"/>
</dbReference>
<evidence type="ECO:0000313" key="2">
    <source>
        <dbReference type="EMBL" id="TGE18325.1"/>
    </source>
</evidence>
<dbReference type="SUPFAM" id="SSF53448">
    <property type="entry name" value="Nucleotide-diphospho-sugar transferases"/>
    <property type="match status" value="1"/>
</dbReference>
<dbReference type="AlphaFoldDB" id="A0A4Z0PPB7"/>
<dbReference type="RefSeq" id="WP_135496687.1">
    <property type="nucleotide sequence ID" value="NZ_SRLD01000007.1"/>
</dbReference>
<comment type="caution">
    <text evidence="2">The sequence shown here is derived from an EMBL/GenBank/DDBJ whole genome shotgun (WGS) entry which is preliminary data.</text>
</comment>
<proteinExistence type="predicted"/>
<accession>A0A4Z0PPB7</accession>
<dbReference type="PANTHER" id="PTHR43777:SF1">
    <property type="entry name" value="MOLYBDENUM COFACTOR CYTIDYLYLTRANSFERASE"/>
    <property type="match status" value="1"/>
</dbReference>
<keyword evidence="2" id="KW-0808">Transferase</keyword>
<dbReference type="Pfam" id="PF12804">
    <property type="entry name" value="NTP_transf_3"/>
    <property type="match status" value="1"/>
</dbReference>
<dbReference type="GO" id="GO:0016779">
    <property type="term" value="F:nucleotidyltransferase activity"/>
    <property type="evidence" value="ECO:0007669"/>
    <property type="project" value="UniProtKB-ARBA"/>
</dbReference>
<reference evidence="2 3" key="1">
    <citation type="submission" date="2019-04" db="EMBL/GenBank/DDBJ databases">
        <authorList>
            <person name="Feng G."/>
            <person name="Zhang J."/>
            <person name="Zhu H."/>
        </authorList>
    </citation>
    <scope>NUCLEOTIDE SEQUENCE [LARGE SCALE GENOMIC DNA]</scope>
    <source>
        <strain evidence="2 3">JCM 17223</strain>
    </source>
</reference>
<dbReference type="Gene3D" id="3.90.550.10">
    <property type="entry name" value="Spore Coat Polysaccharide Biosynthesis Protein SpsA, Chain A"/>
    <property type="match status" value="1"/>
</dbReference>
<dbReference type="PANTHER" id="PTHR43777">
    <property type="entry name" value="MOLYBDENUM COFACTOR CYTIDYLYLTRANSFERASE"/>
    <property type="match status" value="1"/>
</dbReference>
<dbReference type="EMBL" id="SRLD01000007">
    <property type="protein sequence ID" value="TGE18325.1"/>
    <property type="molecule type" value="Genomic_DNA"/>
</dbReference>
<dbReference type="Proteomes" id="UP000297739">
    <property type="component" value="Unassembled WGS sequence"/>
</dbReference>